<accession>A0A2P6PFA5</accession>
<keyword evidence="2" id="KW-1185">Reference proteome</keyword>
<evidence type="ECO:0000313" key="2">
    <source>
        <dbReference type="Proteomes" id="UP000238479"/>
    </source>
</evidence>
<evidence type="ECO:0000313" key="1">
    <source>
        <dbReference type="EMBL" id="PRQ20610.1"/>
    </source>
</evidence>
<dbReference type="Proteomes" id="UP000238479">
    <property type="component" value="Chromosome 7"/>
</dbReference>
<dbReference type="AlphaFoldDB" id="A0A2P6PFA5"/>
<proteinExistence type="predicted"/>
<dbReference type="Gramene" id="PRQ20610">
    <property type="protein sequence ID" value="PRQ20610"/>
    <property type="gene ID" value="RchiOBHm_Chr7g0230031"/>
</dbReference>
<dbReference type="EMBL" id="PDCK01000045">
    <property type="protein sequence ID" value="PRQ20610.1"/>
    <property type="molecule type" value="Genomic_DNA"/>
</dbReference>
<gene>
    <name evidence="1" type="ORF">RchiOBHm_Chr7g0230031</name>
</gene>
<name>A0A2P6PFA5_ROSCH</name>
<comment type="caution">
    <text evidence="1">The sequence shown here is derived from an EMBL/GenBank/DDBJ whole genome shotgun (WGS) entry which is preliminary data.</text>
</comment>
<organism evidence="1 2">
    <name type="scientific">Rosa chinensis</name>
    <name type="common">China rose</name>
    <dbReference type="NCBI Taxonomy" id="74649"/>
    <lineage>
        <taxon>Eukaryota</taxon>
        <taxon>Viridiplantae</taxon>
        <taxon>Streptophyta</taxon>
        <taxon>Embryophyta</taxon>
        <taxon>Tracheophyta</taxon>
        <taxon>Spermatophyta</taxon>
        <taxon>Magnoliopsida</taxon>
        <taxon>eudicotyledons</taxon>
        <taxon>Gunneridae</taxon>
        <taxon>Pentapetalae</taxon>
        <taxon>rosids</taxon>
        <taxon>fabids</taxon>
        <taxon>Rosales</taxon>
        <taxon>Rosaceae</taxon>
        <taxon>Rosoideae</taxon>
        <taxon>Rosoideae incertae sedis</taxon>
        <taxon>Rosa</taxon>
    </lineage>
</organism>
<protein>
    <submittedName>
        <fullName evidence="1">Uncharacterized protein</fullName>
    </submittedName>
</protein>
<reference evidence="1 2" key="1">
    <citation type="journal article" date="2018" name="Nat. Genet.">
        <title>The Rosa genome provides new insights in the design of modern roses.</title>
        <authorList>
            <person name="Bendahmane M."/>
        </authorList>
    </citation>
    <scope>NUCLEOTIDE SEQUENCE [LARGE SCALE GENOMIC DNA]</scope>
    <source>
        <strain evidence="2">cv. Old Blush</strain>
    </source>
</reference>
<sequence length="69" mass="8331">MTTFHSFFPKTQANWELQWMITYWRTSRKQIYRLSSLRSFHLSIVSNKASHSLLSYLEELPQSQLLLRP</sequence>